<gene>
    <name evidence="6" type="ORF">VSX56_16590</name>
</gene>
<dbReference type="InterPro" id="IPR001387">
    <property type="entry name" value="Cro/C1-type_HTH"/>
</dbReference>
<organism evidence="6 7">
    <name type="scientific">Thioclava kandeliae</name>
    <dbReference type="NCBI Taxonomy" id="3070818"/>
    <lineage>
        <taxon>Bacteria</taxon>
        <taxon>Pseudomonadati</taxon>
        <taxon>Pseudomonadota</taxon>
        <taxon>Alphaproteobacteria</taxon>
        <taxon>Rhodobacterales</taxon>
        <taxon>Paracoccaceae</taxon>
        <taxon>Thioclava</taxon>
    </lineage>
</organism>
<dbReference type="PANTHER" id="PTHR40661:SF3">
    <property type="entry name" value="FELS-1 PROPHAGE TRANSCRIPTIONAL REGULATOR"/>
    <property type="match status" value="1"/>
</dbReference>
<dbReference type="PROSITE" id="PS50943">
    <property type="entry name" value="HTH_CROC1"/>
    <property type="match status" value="1"/>
</dbReference>
<comment type="caution">
    <text evidence="6">The sequence shown here is derived from an EMBL/GenBank/DDBJ whole genome shotgun (WGS) entry which is preliminary data.</text>
</comment>
<accession>A0ABV1SLF6</accession>
<protein>
    <submittedName>
        <fullName evidence="6">Helix-turn-helix transcriptional regulator</fullName>
    </submittedName>
</protein>
<evidence type="ECO:0000313" key="6">
    <source>
        <dbReference type="EMBL" id="MER5173386.1"/>
    </source>
</evidence>
<dbReference type="Pfam" id="PF01381">
    <property type="entry name" value="HTH_3"/>
    <property type="match status" value="1"/>
</dbReference>
<dbReference type="Gene3D" id="1.10.260.40">
    <property type="entry name" value="lambda repressor-like DNA-binding domains"/>
    <property type="match status" value="1"/>
</dbReference>
<dbReference type="SUPFAM" id="SSF47413">
    <property type="entry name" value="lambda repressor-like DNA-binding domains"/>
    <property type="match status" value="1"/>
</dbReference>
<dbReference type="SMART" id="SM00530">
    <property type="entry name" value="HTH_XRE"/>
    <property type="match status" value="1"/>
</dbReference>
<feature type="coiled-coil region" evidence="4">
    <location>
        <begin position="92"/>
        <end position="126"/>
    </location>
</feature>
<sequence length="126" mass="14020">MADDWYGEDAATFGDRLEGAREAAGLSQTELAEKLGVRLETLQAWEEDMADPRANKLQMVAGVLNVSLMWLLNGEGAGLDGPPQAVDEAEREREILREIREARAVIKDLDARLERLERRVKAGESQ</sequence>
<dbReference type="Proteomes" id="UP001438953">
    <property type="component" value="Unassembled WGS sequence"/>
</dbReference>
<dbReference type="PANTHER" id="PTHR40661">
    <property type="match status" value="1"/>
</dbReference>
<keyword evidence="3" id="KW-0804">Transcription</keyword>
<dbReference type="EMBL" id="JAYWLC010000018">
    <property type="protein sequence ID" value="MER5173386.1"/>
    <property type="molecule type" value="Genomic_DNA"/>
</dbReference>
<keyword evidence="2" id="KW-0238">DNA-binding</keyword>
<evidence type="ECO:0000256" key="1">
    <source>
        <dbReference type="ARBA" id="ARBA00023015"/>
    </source>
</evidence>
<keyword evidence="1" id="KW-0805">Transcription regulation</keyword>
<name>A0ABV1SLF6_9RHOB</name>
<evidence type="ECO:0000313" key="7">
    <source>
        <dbReference type="Proteomes" id="UP001438953"/>
    </source>
</evidence>
<proteinExistence type="predicted"/>
<dbReference type="RefSeq" id="WP_339113295.1">
    <property type="nucleotide sequence ID" value="NZ_JAYWLC010000018.1"/>
</dbReference>
<evidence type="ECO:0000256" key="2">
    <source>
        <dbReference type="ARBA" id="ARBA00023125"/>
    </source>
</evidence>
<feature type="domain" description="HTH cro/C1-type" evidence="5">
    <location>
        <begin position="17"/>
        <end position="71"/>
    </location>
</feature>
<evidence type="ECO:0000259" key="5">
    <source>
        <dbReference type="PROSITE" id="PS50943"/>
    </source>
</evidence>
<evidence type="ECO:0000256" key="3">
    <source>
        <dbReference type="ARBA" id="ARBA00023163"/>
    </source>
</evidence>
<evidence type="ECO:0000256" key="4">
    <source>
        <dbReference type="SAM" id="Coils"/>
    </source>
</evidence>
<keyword evidence="7" id="KW-1185">Reference proteome</keyword>
<dbReference type="CDD" id="cd00093">
    <property type="entry name" value="HTH_XRE"/>
    <property type="match status" value="1"/>
</dbReference>
<keyword evidence="4" id="KW-0175">Coiled coil</keyword>
<dbReference type="InterPro" id="IPR010982">
    <property type="entry name" value="Lambda_DNA-bd_dom_sf"/>
</dbReference>
<reference evidence="6 7" key="1">
    <citation type="submission" date="2024-06" db="EMBL/GenBank/DDBJ databases">
        <title>Thioclava kandeliae sp. nov. from a rhizosphere soil sample of Kandelia candel in a mangrove.</title>
        <authorList>
            <person name="Mu T."/>
        </authorList>
    </citation>
    <scope>NUCLEOTIDE SEQUENCE [LARGE SCALE GENOMIC DNA]</scope>
    <source>
        <strain evidence="6 7">CPCC 100088</strain>
    </source>
</reference>